<protein>
    <submittedName>
        <fullName evidence="1">BAG-associated GRAM protein 1</fullName>
    </submittedName>
</protein>
<organism evidence="1 2">
    <name type="scientific">Vitis vinifera</name>
    <name type="common">Grape</name>
    <dbReference type="NCBI Taxonomy" id="29760"/>
    <lineage>
        <taxon>Eukaryota</taxon>
        <taxon>Viridiplantae</taxon>
        <taxon>Streptophyta</taxon>
        <taxon>Embryophyta</taxon>
        <taxon>Tracheophyta</taxon>
        <taxon>Spermatophyta</taxon>
        <taxon>Magnoliopsida</taxon>
        <taxon>eudicotyledons</taxon>
        <taxon>Gunneridae</taxon>
        <taxon>Pentapetalae</taxon>
        <taxon>rosids</taxon>
        <taxon>Vitales</taxon>
        <taxon>Vitaceae</taxon>
        <taxon>Viteae</taxon>
        <taxon>Vitis</taxon>
    </lineage>
</organism>
<name>A0A438DFM2_VITVI</name>
<dbReference type="EMBL" id="QGNW01001646">
    <property type="protein sequence ID" value="RVW34252.1"/>
    <property type="molecule type" value="Genomic_DNA"/>
</dbReference>
<reference evidence="1 2" key="1">
    <citation type="journal article" date="2018" name="PLoS Genet.">
        <title>Population sequencing reveals clonal diversity and ancestral inbreeding in the grapevine cultivar Chardonnay.</title>
        <authorList>
            <person name="Roach M.J."/>
            <person name="Johnson D.L."/>
            <person name="Bohlmann J."/>
            <person name="van Vuuren H.J."/>
            <person name="Jones S.J."/>
            <person name="Pretorius I.S."/>
            <person name="Schmidt S.A."/>
            <person name="Borneman A.R."/>
        </authorList>
    </citation>
    <scope>NUCLEOTIDE SEQUENCE [LARGE SCALE GENOMIC DNA]</scope>
    <source>
        <strain evidence="2">cv. Chardonnay</strain>
        <tissue evidence="1">Leaf</tissue>
    </source>
</reference>
<proteinExistence type="predicted"/>
<accession>A0A438DFM2</accession>
<evidence type="ECO:0000313" key="2">
    <source>
        <dbReference type="Proteomes" id="UP000288805"/>
    </source>
</evidence>
<evidence type="ECO:0000313" key="1">
    <source>
        <dbReference type="EMBL" id="RVW34252.1"/>
    </source>
</evidence>
<gene>
    <name evidence="1" type="primary">BAGP1_2</name>
    <name evidence="1" type="ORF">CK203_093012</name>
</gene>
<dbReference type="CDD" id="cd00030">
    <property type="entry name" value="C2"/>
    <property type="match status" value="1"/>
</dbReference>
<comment type="caution">
    <text evidence="1">The sequence shown here is derived from an EMBL/GenBank/DDBJ whole genome shotgun (WGS) entry which is preliminary data.</text>
</comment>
<dbReference type="SUPFAM" id="SSF49562">
    <property type="entry name" value="C2 domain (Calcium/lipid-binding domain, CaLB)"/>
    <property type="match status" value="1"/>
</dbReference>
<dbReference type="InterPro" id="IPR044655">
    <property type="entry name" value="BAGP1-like"/>
</dbReference>
<dbReference type="InterPro" id="IPR035892">
    <property type="entry name" value="C2_domain_sf"/>
</dbReference>
<dbReference type="AlphaFoldDB" id="A0A438DFM2"/>
<dbReference type="PANTHER" id="PTHR47038">
    <property type="entry name" value="BAG-ASSOCIATED GRAM PROTEIN 1"/>
    <property type="match status" value="1"/>
</dbReference>
<sequence length="122" mass="13465">MGQLKGDPQTNSAYVIKLELLAAKNLIGANLNGMSDPYAIITCGEEKRFRSLGMGRFLEWGAVEGRGFGRRHCGFLRQQGVGVDGYVSECSLSPFISKTVKMVSFKCSLRCMDRSKGSREDF</sequence>
<dbReference type="Proteomes" id="UP000288805">
    <property type="component" value="Unassembled WGS sequence"/>
</dbReference>
<dbReference type="PANTHER" id="PTHR47038:SF1">
    <property type="entry name" value="BAG-ASSOCIATED GRAM PROTEIN 1"/>
    <property type="match status" value="1"/>
</dbReference>